<comment type="caution">
    <text evidence="1">The sequence shown here is derived from an EMBL/GenBank/DDBJ whole genome shotgun (WGS) entry which is preliminary data.</text>
</comment>
<reference evidence="1 2" key="1">
    <citation type="journal article" date="2018" name="Mol. Genet. Genomics">
        <title>The red deer Cervus elaphus genome CerEla1.0: sequencing, annotating, genes, and chromosomes.</title>
        <authorList>
            <person name="Bana N.A."/>
            <person name="Nyiri A."/>
            <person name="Nagy J."/>
            <person name="Frank K."/>
            <person name="Nagy T."/>
            <person name="Steger V."/>
            <person name="Schiller M."/>
            <person name="Lakatos P."/>
            <person name="Sugar L."/>
            <person name="Horn P."/>
            <person name="Barta E."/>
            <person name="Orosz L."/>
        </authorList>
    </citation>
    <scope>NUCLEOTIDE SEQUENCE [LARGE SCALE GENOMIC DNA]</scope>
    <source>
        <strain evidence="1">Hungarian</strain>
    </source>
</reference>
<dbReference type="OrthoDB" id="186871at2759"/>
<gene>
    <name evidence="1" type="ORF">Celaphus_00014786</name>
</gene>
<sequence>MESLAMTPCSLPFQDDIPGPGFYNVIHQSPVSDSVSLSKKGTCTFPSMCARLDTIVSKYPAANAYTIPSHLVSKKDFSNSCSSMFQLPSYEKVLKFETPAPNQYNVRTLSMLLRYILSEWFTKNKRRDVGSFGK</sequence>
<evidence type="ECO:0000313" key="1">
    <source>
        <dbReference type="EMBL" id="OWK12927.1"/>
    </source>
</evidence>
<protein>
    <submittedName>
        <fullName evidence="1">STPG1</fullName>
    </submittedName>
</protein>
<keyword evidence="2" id="KW-1185">Reference proteome</keyword>
<dbReference type="EMBL" id="MKHE01000008">
    <property type="protein sequence ID" value="OWK12927.1"/>
    <property type="molecule type" value="Genomic_DNA"/>
</dbReference>
<dbReference type="Pfam" id="PF07004">
    <property type="entry name" value="SHIPPO-rpt"/>
    <property type="match status" value="1"/>
</dbReference>
<dbReference type="Proteomes" id="UP000242450">
    <property type="component" value="Chromosome 8"/>
</dbReference>
<organism evidence="1 2">
    <name type="scientific">Cervus elaphus hippelaphus</name>
    <name type="common">European red deer</name>
    <dbReference type="NCBI Taxonomy" id="46360"/>
    <lineage>
        <taxon>Eukaryota</taxon>
        <taxon>Metazoa</taxon>
        <taxon>Chordata</taxon>
        <taxon>Craniata</taxon>
        <taxon>Vertebrata</taxon>
        <taxon>Euteleostomi</taxon>
        <taxon>Mammalia</taxon>
        <taxon>Eutheria</taxon>
        <taxon>Laurasiatheria</taxon>
        <taxon>Artiodactyla</taxon>
        <taxon>Ruminantia</taxon>
        <taxon>Pecora</taxon>
        <taxon>Cervidae</taxon>
        <taxon>Cervinae</taxon>
        <taxon>Cervus</taxon>
    </lineage>
</organism>
<evidence type="ECO:0000313" key="2">
    <source>
        <dbReference type="Proteomes" id="UP000242450"/>
    </source>
</evidence>
<dbReference type="InterPro" id="IPR010736">
    <property type="entry name" value="SHIPPO-rpt"/>
</dbReference>
<accession>A0A212D3U0</accession>
<proteinExistence type="predicted"/>
<name>A0A212D3U0_CEREH</name>
<dbReference type="AlphaFoldDB" id="A0A212D3U0"/>